<dbReference type="Gene3D" id="3.30.300.90">
    <property type="entry name" value="BolA-like"/>
    <property type="match status" value="1"/>
</dbReference>
<evidence type="ECO:0000256" key="1">
    <source>
        <dbReference type="ARBA" id="ARBA00005578"/>
    </source>
</evidence>
<name>A0A7H1AYV0_9GAMM</name>
<dbReference type="EMBL" id="CP061275">
    <property type="protein sequence ID" value="QNS01655.1"/>
    <property type="molecule type" value="Genomic_DNA"/>
</dbReference>
<dbReference type="Proteomes" id="UP000516346">
    <property type="component" value="Chromosome"/>
</dbReference>
<dbReference type="PANTHER" id="PTHR46229:SF2">
    <property type="entry name" value="BOLA-LIKE PROTEIN 1"/>
    <property type="match status" value="1"/>
</dbReference>
<dbReference type="Pfam" id="PF01722">
    <property type="entry name" value="BolA"/>
    <property type="match status" value="1"/>
</dbReference>
<dbReference type="InterPro" id="IPR036065">
    <property type="entry name" value="BolA-like_sf"/>
</dbReference>
<dbReference type="AlphaFoldDB" id="A0A7H1AYV0"/>
<dbReference type="InterPro" id="IPR050961">
    <property type="entry name" value="BolA/IbaG_stress_morph_reg"/>
</dbReference>
<evidence type="ECO:0000256" key="2">
    <source>
        <dbReference type="RuleBase" id="RU003860"/>
    </source>
</evidence>
<sequence>MILKKIHNSLRMNIKTDILKIYDHSIFHNRLKNNLTHLKIVIVSDDFKNHSIINRHRMIFKILDQYVEKKIYSITLYTYTCFEWQNKKNDAKDISLCFKKNNIL</sequence>
<dbReference type="InterPro" id="IPR002634">
    <property type="entry name" value="BolA"/>
</dbReference>
<organism evidence="3 4">
    <name type="scientific">Buchnera aphidicola</name>
    <name type="common">Pentalonia nigronervosa</name>
    <dbReference type="NCBI Taxonomy" id="1309793"/>
    <lineage>
        <taxon>Bacteria</taxon>
        <taxon>Pseudomonadati</taxon>
        <taxon>Pseudomonadota</taxon>
        <taxon>Gammaproteobacteria</taxon>
        <taxon>Enterobacterales</taxon>
        <taxon>Erwiniaceae</taxon>
        <taxon>Buchnera</taxon>
    </lineage>
</organism>
<reference evidence="3 4" key="1">
    <citation type="submission" date="2020-09" db="EMBL/GenBank/DDBJ databases">
        <title>Genome sequence of the banana aphid, Pentalonia nigronervosa Coquerel (Hemiptera: Aphididae) and its symbionts.</title>
        <authorList>
            <person name="Mathers T.C."/>
            <person name="Mugford S.T."/>
            <person name="Hogenhout S.A."/>
            <person name="Tripathi L."/>
        </authorList>
    </citation>
    <scope>NUCLEOTIDE SEQUENCE [LARGE SCALE GENOMIC DNA]</scope>
    <source>
        <strain evidence="3">Ba4</strain>
    </source>
</reference>
<dbReference type="PIRSF" id="PIRSF003113">
    <property type="entry name" value="BolA"/>
    <property type="match status" value="1"/>
</dbReference>
<protein>
    <submittedName>
        <fullName evidence="3">BolA/IbaG family iron-sulfur metabolism protein</fullName>
    </submittedName>
</protein>
<proteinExistence type="inferred from homology"/>
<gene>
    <name evidence="3" type="ORF">ICW73_01520</name>
</gene>
<accession>A0A7H1AYV0</accession>
<evidence type="ECO:0000313" key="3">
    <source>
        <dbReference type="EMBL" id="QNS01655.1"/>
    </source>
</evidence>
<dbReference type="PANTHER" id="PTHR46229">
    <property type="entry name" value="BOLA TRANSCRIPTION REGULATOR"/>
    <property type="match status" value="1"/>
</dbReference>
<comment type="similarity">
    <text evidence="1 2">Belongs to the BolA/IbaG family.</text>
</comment>
<dbReference type="SUPFAM" id="SSF82657">
    <property type="entry name" value="BolA-like"/>
    <property type="match status" value="1"/>
</dbReference>
<evidence type="ECO:0000313" key="4">
    <source>
        <dbReference type="Proteomes" id="UP000516346"/>
    </source>
</evidence>